<feature type="transmembrane region" description="Helical" evidence="1">
    <location>
        <begin position="42"/>
        <end position="60"/>
    </location>
</feature>
<dbReference type="Proteomes" id="UP000664034">
    <property type="component" value="Unassembled WGS sequence"/>
</dbReference>
<dbReference type="RefSeq" id="WP_207362695.1">
    <property type="nucleotide sequence ID" value="NZ_JAFMYV010000001.1"/>
</dbReference>
<gene>
    <name evidence="2" type="ORF">J2I47_01075</name>
</gene>
<sequence>MPAPTDWTTPWPWLIAALLLALSGLSVWFIGRHQHLSAGRKWVRIGLHGLLLLALLGLFLQPRWRSQLPAGRVLLVADDVPSAVVRRMQDSLNIREAIRAKKFRGAADSVTLLGGSFSDQLLAQLAERAVTWVPYDAANQLKSLRWEGIVQVGQNQTVSGRVNLPEADVLRLKFGKRAVDSTQLAAGDQSFTLKYPVFSLGRNSPTLWLGNTLLDTLHFVVRPTARMRIRFVLTAPDFETRTLADWLGQQGHQVELTNTLSKGIGSSTSINSTALTRSTPPDLIITDPGNVSNVLVNKALLAGKSVLVLNLGQPETDVAAINRALHTRWHVKRVPGKDTLHVGPSLTALPYRFVSTAYTLPVPGYPVAIQPAPGHVAVSLLTETFPLRLGGDSTAYSRLWLSVLARLQPTALNNLLLEQPVYQHVSTAVTLNNPSVIPTQLRLGSDTIQLRAAPVNARSWTGFTRPTQSGWQTLQDTLAVYVYPTEAVRTGALTQLAQRQKTAAVALAHRRYDTKRTAETRFIEKEIPDLVWFALIVTLLAALWIEPKLS</sequence>
<comment type="caution">
    <text evidence="2">The sequence shown here is derived from an EMBL/GenBank/DDBJ whole genome shotgun (WGS) entry which is preliminary data.</text>
</comment>
<keyword evidence="3" id="KW-1185">Reference proteome</keyword>
<dbReference type="EMBL" id="JAFMYV010000001">
    <property type="protein sequence ID" value="MBO0935127.1"/>
    <property type="molecule type" value="Genomic_DNA"/>
</dbReference>
<reference evidence="2" key="1">
    <citation type="submission" date="2021-03" db="EMBL/GenBank/DDBJ databases">
        <title>Fibrella sp. HMF5335 genome sequencing and assembly.</title>
        <authorList>
            <person name="Kang H."/>
            <person name="Kim H."/>
            <person name="Bae S."/>
            <person name="Joh K."/>
        </authorList>
    </citation>
    <scope>NUCLEOTIDE SEQUENCE</scope>
    <source>
        <strain evidence="2">HMF5335</strain>
    </source>
</reference>
<keyword evidence="1" id="KW-0472">Membrane</keyword>
<keyword evidence="1" id="KW-0812">Transmembrane</keyword>
<accession>A0A939G9V1</accession>
<dbReference type="AlphaFoldDB" id="A0A939G9V1"/>
<proteinExistence type="predicted"/>
<keyword evidence="1" id="KW-1133">Transmembrane helix</keyword>
<organism evidence="2 3">
    <name type="scientific">Fibrella rubiginis</name>
    <dbReference type="NCBI Taxonomy" id="2817060"/>
    <lineage>
        <taxon>Bacteria</taxon>
        <taxon>Pseudomonadati</taxon>
        <taxon>Bacteroidota</taxon>
        <taxon>Cytophagia</taxon>
        <taxon>Cytophagales</taxon>
        <taxon>Spirosomataceae</taxon>
        <taxon>Fibrella</taxon>
    </lineage>
</organism>
<feature type="transmembrane region" description="Helical" evidence="1">
    <location>
        <begin position="12"/>
        <end position="30"/>
    </location>
</feature>
<evidence type="ECO:0000256" key="1">
    <source>
        <dbReference type="SAM" id="Phobius"/>
    </source>
</evidence>
<evidence type="ECO:0000313" key="3">
    <source>
        <dbReference type="Proteomes" id="UP000664034"/>
    </source>
</evidence>
<protein>
    <recommendedName>
        <fullName evidence="4">Aerotolerance regulator N-terminal domain-containing protein</fullName>
    </recommendedName>
</protein>
<evidence type="ECO:0000313" key="2">
    <source>
        <dbReference type="EMBL" id="MBO0935127.1"/>
    </source>
</evidence>
<name>A0A939G9V1_9BACT</name>
<evidence type="ECO:0008006" key="4">
    <source>
        <dbReference type="Google" id="ProtNLM"/>
    </source>
</evidence>